<dbReference type="eggNOG" id="KOG1836">
    <property type="taxonomic scope" value="Eukaryota"/>
</dbReference>
<dbReference type="Proteomes" id="UP000000600">
    <property type="component" value="Unassembled WGS sequence"/>
</dbReference>
<dbReference type="HOGENOM" id="CLU_313871_0_0_1"/>
<gene>
    <name evidence="2" type="ORF">GSPATT00033132001</name>
</gene>
<dbReference type="OMA" id="CYNLENQ"/>
<dbReference type="KEGG" id="ptm:GSPATT00033132001"/>
<dbReference type="RefSeq" id="XP_001430677.1">
    <property type="nucleotide sequence ID" value="XM_001430640.1"/>
</dbReference>
<keyword evidence="3" id="KW-1185">Reference proteome</keyword>
<evidence type="ECO:0000313" key="2">
    <source>
        <dbReference type="EMBL" id="CAK63279.1"/>
    </source>
</evidence>
<feature type="compositionally biased region" description="Polar residues" evidence="1">
    <location>
        <begin position="415"/>
        <end position="432"/>
    </location>
</feature>
<name>A0BXL2_PARTE</name>
<dbReference type="STRING" id="5888.A0BXL2"/>
<reference evidence="2 3" key="1">
    <citation type="journal article" date="2006" name="Nature">
        <title>Global trends of whole-genome duplications revealed by the ciliate Paramecium tetraurelia.</title>
        <authorList>
            <consortium name="Genoscope"/>
            <person name="Aury J.-M."/>
            <person name="Jaillon O."/>
            <person name="Duret L."/>
            <person name="Noel B."/>
            <person name="Jubin C."/>
            <person name="Porcel B.M."/>
            <person name="Segurens B."/>
            <person name="Daubin V."/>
            <person name="Anthouard V."/>
            <person name="Aiach N."/>
            <person name="Arnaiz O."/>
            <person name="Billaut A."/>
            <person name="Beisson J."/>
            <person name="Blanc I."/>
            <person name="Bouhouche K."/>
            <person name="Camara F."/>
            <person name="Duharcourt S."/>
            <person name="Guigo R."/>
            <person name="Gogendeau D."/>
            <person name="Katinka M."/>
            <person name="Keller A.-M."/>
            <person name="Kissmehl R."/>
            <person name="Klotz C."/>
            <person name="Koll F."/>
            <person name="Le Moue A."/>
            <person name="Lepere C."/>
            <person name="Malinsky S."/>
            <person name="Nowacki M."/>
            <person name="Nowak J.K."/>
            <person name="Plattner H."/>
            <person name="Poulain J."/>
            <person name="Ruiz F."/>
            <person name="Serrano V."/>
            <person name="Zagulski M."/>
            <person name="Dessen P."/>
            <person name="Betermier M."/>
            <person name="Weissenbach J."/>
            <person name="Scarpelli C."/>
            <person name="Schachter V."/>
            <person name="Sperling L."/>
            <person name="Meyer E."/>
            <person name="Cohen J."/>
            <person name="Wincker P."/>
        </authorList>
    </citation>
    <scope>NUCLEOTIDE SEQUENCE [LARGE SCALE GENOMIC DNA]</scope>
    <source>
        <strain evidence="2 3">Stock d4-2</strain>
    </source>
</reference>
<organism evidence="2 3">
    <name type="scientific">Paramecium tetraurelia</name>
    <dbReference type="NCBI Taxonomy" id="5888"/>
    <lineage>
        <taxon>Eukaryota</taxon>
        <taxon>Sar</taxon>
        <taxon>Alveolata</taxon>
        <taxon>Ciliophora</taxon>
        <taxon>Intramacronucleata</taxon>
        <taxon>Oligohymenophorea</taxon>
        <taxon>Peniculida</taxon>
        <taxon>Parameciidae</taxon>
        <taxon>Paramecium</taxon>
    </lineage>
</organism>
<feature type="region of interest" description="Disordered" evidence="1">
    <location>
        <begin position="405"/>
        <end position="435"/>
    </location>
</feature>
<dbReference type="AlphaFoldDB" id="A0BXL2"/>
<proteinExistence type="predicted"/>
<dbReference type="EMBL" id="CT868024">
    <property type="protein sequence ID" value="CAK63279.1"/>
    <property type="molecule type" value="Genomic_DNA"/>
</dbReference>
<accession>A0BXL2</accession>
<evidence type="ECO:0000313" key="3">
    <source>
        <dbReference type="Proteomes" id="UP000000600"/>
    </source>
</evidence>
<sequence>MKAIPKQQTLITVARPCSLSKELTPISIHSPDRQLVYGLKTQTQARVQTYVGSPFIQSPTYDANKPLISSPNLNVQPQSPKKLIDSYHYKQRTLDYKSSGAEYKPFETTKQLIPQINQQDFAKTYQFDINKENKETYSNTDRRTLNNPFLESKENIKVGLEFLSISPIQELANQNTTNIPSKLTQTTSIKSKLQNDINKISSSLRELINSIQKQLGTSNLTDVLNDKMIDVLSNFRKLEETIVSDFSNQQLPQVNSQHSNEQKIQSLTEDYNKLKAILDQLQNKMGSLVQENQKVSSIILAFQLNKQLIDQEHQVQDERRRLKDENQKLQQNQCELNRVLGCLQLNQKENEELRNQLQKLEKNISDSVVCRQLFQQDEQSKEFQLKYQNLLRDYTQLESKYKQVVQERNTRDMNKSPSVLRSPSGTPHQQQSKQMEQLELKILQLQIENDNLKAEIAHNQVDSRSLDQKNNVIDQLEEKIRSILRERTESEDHLQQICYNLENQIEQIKSNLSQKETELNQMAKLKKDVERDFQSSVKNHQIVQKGLDDKITSIKADYEKLQADYKSVDQKRIKAEENLKSCEKSLELQKQESNSLQTENLKLHDKLQHQQKQLEQLSQQLQQYQQSTQQLLKQLDNLKEIESQQKQDLDQLQSQLRQIKQDAKNQINDLNQALALSLTKTKEKEKQNIDLVEEMSALKDQYEVQKKIQLEHINELERKLKSLRSQLEETIENKENEINDLKLHMEQQLKLMDQRNTNSYFDFEEREQQWIQDLQQKTEIIETLKGELEKTRSINYNIQEDALKNNIQNTQLNVTINNLKGELNQAKQEQAHLIDMLKKRKEEAEQLHLGLEEARKEAQAKKNIAEDNRRTLLRQQDLQASLENLQRDNLVLTQKVNSLNNELSRKQREHQEKSEEYTILRRKYDETVQNLERLEKRWGDKIEQHRKN</sequence>
<evidence type="ECO:0000256" key="1">
    <source>
        <dbReference type="SAM" id="MobiDB-lite"/>
    </source>
</evidence>
<dbReference type="OrthoDB" id="304458at2759"/>
<protein>
    <submittedName>
        <fullName evidence="2">Uncharacterized protein</fullName>
    </submittedName>
</protein>
<dbReference type="GeneID" id="5016461"/>
<dbReference type="InParanoid" id="A0BXL2"/>